<dbReference type="PANTHER" id="PTHR48002">
    <property type="entry name" value="OLFACTORY RECEPTOR"/>
    <property type="match status" value="1"/>
</dbReference>
<dbReference type="RefSeq" id="XP_010963299.1">
    <property type="nucleotide sequence ID" value="XM_010964997.1"/>
</dbReference>
<evidence type="ECO:0000259" key="13">
    <source>
        <dbReference type="PROSITE" id="PS50262"/>
    </source>
</evidence>
<keyword evidence="4 11" id="KW-0812">Transmembrane</keyword>
<dbReference type="PROSITE" id="PS00237">
    <property type="entry name" value="G_PROTEIN_RECEP_F1_1"/>
    <property type="match status" value="1"/>
</dbReference>
<dbReference type="PROSITE" id="PS50262">
    <property type="entry name" value="G_PROTEIN_RECEP_F1_2"/>
    <property type="match status" value="1"/>
</dbReference>
<dbReference type="GO" id="GO:0004930">
    <property type="term" value="F:G protein-coupled receptor activity"/>
    <property type="evidence" value="ECO:0007669"/>
    <property type="project" value="UniProtKB-KW"/>
</dbReference>
<evidence type="ECO:0000256" key="9">
    <source>
        <dbReference type="ARBA" id="ARBA00023170"/>
    </source>
</evidence>
<organism evidence="14">
    <name type="scientific">Camelus bactrianus</name>
    <name type="common">Bactrian camel</name>
    <dbReference type="NCBI Taxonomy" id="9837"/>
    <lineage>
        <taxon>Eukaryota</taxon>
        <taxon>Metazoa</taxon>
        <taxon>Chordata</taxon>
        <taxon>Craniata</taxon>
        <taxon>Vertebrata</taxon>
        <taxon>Euteleostomi</taxon>
        <taxon>Mammalia</taxon>
        <taxon>Eutheria</taxon>
        <taxon>Laurasiatheria</taxon>
        <taxon>Artiodactyla</taxon>
        <taxon>Tylopoda</taxon>
        <taxon>Camelidae</taxon>
        <taxon>Camelus</taxon>
    </lineage>
</organism>
<name>A0A9W3F362_CAMBA</name>
<feature type="domain" description="G-protein coupled receptors family 1 profile" evidence="13">
    <location>
        <begin position="39"/>
        <end position="285"/>
    </location>
</feature>
<dbReference type="KEGG" id="cbai:105076735"/>
<dbReference type="InterPro" id="IPR000725">
    <property type="entry name" value="Olfact_rcpt"/>
</dbReference>
<evidence type="ECO:0000256" key="10">
    <source>
        <dbReference type="ARBA" id="ARBA00023224"/>
    </source>
</evidence>
<dbReference type="InterPro" id="IPR017452">
    <property type="entry name" value="GPCR_Rhodpsn_7TM"/>
</dbReference>
<evidence type="ECO:0000256" key="3">
    <source>
        <dbReference type="ARBA" id="ARBA00022606"/>
    </source>
</evidence>
<dbReference type="PRINTS" id="PR00245">
    <property type="entry name" value="OLFACTORYR"/>
</dbReference>
<gene>
    <name evidence="14" type="primary">LOC105076735</name>
</gene>
<evidence type="ECO:0000256" key="8">
    <source>
        <dbReference type="ARBA" id="ARBA00023136"/>
    </source>
</evidence>
<dbReference type="AlphaFoldDB" id="A0A9W3F362"/>
<proteinExistence type="inferred from homology"/>
<evidence type="ECO:0000256" key="7">
    <source>
        <dbReference type="ARBA" id="ARBA00023040"/>
    </source>
</evidence>
<keyword evidence="3 12" id="KW-0716">Sensory transduction</keyword>
<comment type="function">
    <text evidence="1">Putative odorant or sperm cell receptor.</text>
</comment>
<dbReference type="CDD" id="cd15939">
    <property type="entry name" value="7tmA_OR4A-like"/>
    <property type="match status" value="1"/>
</dbReference>
<feature type="transmembrane region" description="Helical" evidence="12">
    <location>
        <begin position="234"/>
        <end position="257"/>
    </location>
</feature>
<evidence type="ECO:0000256" key="4">
    <source>
        <dbReference type="ARBA" id="ARBA00022692"/>
    </source>
</evidence>
<evidence type="ECO:0000256" key="11">
    <source>
        <dbReference type="RuleBase" id="RU000688"/>
    </source>
</evidence>
<sequence>MGNINNVTEFILLGLSKNKEAQILCFLFFLLCYLALWLGNLLIMGSITRSQLINQPTYFFLNYLALSDLLYTSTVTPKLMTDLLTERKVVSYKNCMTQLFPTHFFGGIEVFILTGMAYDRYVAVCQPLHYAVIMSRQRCNSLLMAPAAGGFLHSLGLFLLTIFLPFCGPNEIDHYFCDVYPLLKLACTDTHKIGFLVIANSGLMGLVIFVALMAYYFTILYNVRTYSAESRHKALFTCSSHITVVILLFAPVIFVYIRPATTLPEDKVFTLFYTITVPMLNPLVYTLRNREMKNAIRRVWCNEKLWERKSVI</sequence>
<evidence type="ECO:0000256" key="12">
    <source>
        <dbReference type="RuleBase" id="RU363047"/>
    </source>
</evidence>
<feature type="transmembrane region" description="Helical" evidence="12">
    <location>
        <begin position="142"/>
        <end position="166"/>
    </location>
</feature>
<feature type="transmembrane region" description="Helical" evidence="12">
    <location>
        <begin position="193"/>
        <end position="222"/>
    </location>
</feature>
<feature type="transmembrane region" description="Helical" evidence="12">
    <location>
        <begin position="21"/>
        <end position="43"/>
    </location>
</feature>
<evidence type="ECO:0000256" key="6">
    <source>
        <dbReference type="ARBA" id="ARBA00022989"/>
    </source>
</evidence>
<dbReference type="InterPro" id="IPR000276">
    <property type="entry name" value="GPCR_Rhodpsn"/>
</dbReference>
<evidence type="ECO:0000313" key="14">
    <source>
        <dbReference type="RefSeq" id="XP_010963299.1"/>
    </source>
</evidence>
<dbReference type="Pfam" id="PF13853">
    <property type="entry name" value="7tm_4"/>
    <property type="match status" value="1"/>
</dbReference>
<protein>
    <recommendedName>
        <fullName evidence="12">Olfactory receptor</fullName>
    </recommendedName>
</protein>
<keyword evidence="10 11" id="KW-0807">Transducer</keyword>
<evidence type="ECO:0000256" key="2">
    <source>
        <dbReference type="ARBA" id="ARBA00004141"/>
    </source>
</evidence>
<dbReference type="SUPFAM" id="SSF81321">
    <property type="entry name" value="Family A G protein-coupled receptor-like"/>
    <property type="match status" value="1"/>
</dbReference>
<reference evidence="14" key="1">
    <citation type="submission" date="2025-08" db="UniProtKB">
        <authorList>
            <consortium name="RefSeq"/>
        </authorList>
    </citation>
    <scope>IDENTIFICATION</scope>
    <source>
        <tissue evidence="14">Blood</tissue>
    </source>
</reference>
<dbReference type="InterPro" id="IPR050427">
    <property type="entry name" value="Olfactory_Receptors"/>
</dbReference>
<evidence type="ECO:0000256" key="5">
    <source>
        <dbReference type="ARBA" id="ARBA00022725"/>
    </source>
</evidence>
<comment type="subcellular location">
    <subcellularLocation>
        <location evidence="12">Cell membrane</location>
        <topology evidence="12">Multi-pass membrane protein</topology>
    </subcellularLocation>
    <subcellularLocation>
        <location evidence="2">Membrane</location>
        <topology evidence="2">Multi-pass membrane protein</topology>
    </subcellularLocation>
</comment>
<dbReference type="GO" id="GO:0004984">
    <property type="term" value="F:olfactory receptor activity"/>
    <property type="evidence" value="ECO:0007669"/>
    <property type="project" value="InterPro"/>
</dbReference>
<evidence type="ECO:0000256" key="1">
    <source>
        <dbReference type="ARBA" id="ARBA00003929"/>
    </source>
</evidence>
<keyword evidence="12" id="KW-1003">Cell membrane</keyword>
<feature type="transmembrane region" description="Helical" evidence="12">
    <location>
        <begin position="269"/>
        <end position="287"/>
    </location>
</feature>
<keyword evidence="5 12" id="KW-0552">Olfaction</keyword>
<accession>A0A9W3F362</accession>
<keyword evidence="9 11" id="KW-0675">Receptor</keyword>
<keyword evidence="6 12" id="KW-1133">Transmembrane helix</keyword>
<comment type="similarity">
    <text evidence="11">Belongs to the G-protein coupled receptor 1 family.</text>
</comment>
<dbReference type="Gene3D" id="1.20.1070.10">
    <property type="entry name" value="Rhodopsin 7-helix transmembrane proteins"/>
    <property type="match status" value="1"/>
</dbReference>
<dbReference type="FunFam" id="1.20.1070.10:FF:000007">
    <property type="entry name" value="Olfactory receptor"/>
    <property type="match status" value="1"/>
</dbReference>
<keyword evidence="8 12" id="KW-0472">Membrane</keyword>
<dbReference type="PRINTS" id="PR00237">
    <property type="entry name" value="GPCRRHODOPSN"/>
</dbReference>
<dbReference type="GO" id="GO:0005886">
    <property type="term" value="C:plasma membrane"/>
    <property type="evidence" value="ECO:0007669"/>
    <property type="project" value="UniProtKB-SubCell"/>
</dbReference>
<dbReference type="OrthoDB" id="10017003at2759"/>
<keyword evidence="7 11" id="KW-0297">G-protein coupled receptor</keyword>